<protein>
    <recommendedName>
        <fullName evidence="5">Secreted protein</fullName>
    </recommendedName>
</protein>
<evidence type="ECO:0008006" key="5">
    <source>
        <dbReference type="Google" id="ProtNLM"/>
    </source>
</evidence>
<keyword evidence="4" id="KW-1185">Reference proteome</keyword>
<keyword evidence="2" id="KW-0732">Signal</keyword>
<evidence type="ECO:0000313" key="3">
    <source>
        <dbReference type="EMBL" id="MBR7671503.1"/>
    </source>
</evidence>
<evidence type="ECO:0000256" key="1">
    <source>
        <dbReference type="SAM" id="MobiDB-lite"/>
    </source>
</evidence>
<accession>A0A8T4ILW9</accession>
<dbReference type="AlphaFoldDB" id="A0A8T4ILW9"/>
<dbReference type="Proteomes" id="UP000675554">
    <property type="component" value="Unassembled WGS sequence"/>
</dbReference>
<proteinExistence type="predicted"/>
<feature type="chain" id="PRO_5035834836" description="Secreted protein" evidence="2">
    <location>
        <begin position="18"/>
        <end position="388"/>
    </location>
</feature>
<feature type="signal peptide" evidence="2">
    <location>
        <begin position="1"/>
        <end position="17"/>
    </location>
</feature>
<comment type="caution">
    <text evidence="3">The sequence shown here is derived from an EMBL/GenBank/DDBJ whole genome shotgun (WGS) entry which is preliminary data.</text>
</comment>
<name>A0A8T4ILW9_9ACTN</name>
<evidence type="ECO:0000256" key="2">
    <source>
        <dbReference type="SAM" id="SignalP"/>
    </source>
</evidence>
<evidence type="ECO:0000313" key="4">
    <source>
        <dbReference type="Proteomes" id="UP000675554"/>
    </source>
</evidence>
<feature type="compositionally biased region" description="Low complexity" evidence="1">
    <location>
        <begin position="241"/>
        <end position="250"/>
    </location>
</feature>
<gene>
    <name evidence="3" type="ORF">KDA82_00310</name>
</gene>
<feature type="region of interest" description="Disordered" evidence="1">
    <location>
        <begin position="45"/>
        <end position="70"/>
    </location>
</feature>
<sequence>MSAISLTLLATAALATALGGAALHTVRGLHREVAALRARLEDGVTATASASARTTPDTATAEAGTAEAAATVPAARTAASADEIRAAVAEALAEERERELAEARAFWAAQEARDAGVDGGALLAGHGTEYEIAPSISGLDADLLEALLDGRLDGDALEDPHGPHGLAGPRVPYGAAYDAYEGEIFIPRQSADRDPDRDRDRDRDGGDDVAFDGPGPLDGTAAAEDGAYGDSTYDEGPEPPEAVGPAALPGRESPELAAARRRHPSHPDFNLNGDPVVPAPAPATAPTVADRERTLERLNELALSRTPLADVRPGPLGTLDVYVFEDGTTVCLSPGHRETAERLSEALRRGETPTLMGGSGVSGAYSLTFTYGEDQTAYLLADRVIASL</sequence>
<feature type="compositionally biased region" description="Basic and acidic residues" evidence="1">
    <location>
        <begin position="190"/>
        <end position="206"/>
    </location>
</feature>
<dbReference type="EMBL" id="JAGSMN010000003">
    <property type="protein sequence ID" value="MBR7671503.1"/>
    <property type="molecule type" value="Genomic_DNA"/>
</dbReference>
<reference evidence="3" key="1">
    <citation type="submission" date="2021-04" db="EMBL/GenBank/DDBJ databases">
        <title>Sequencing of actinobacteria type strains.</title>
        <authorList>
            <person name="Nguyen G.-S."/>
            <person name="Wentzel A."/>
        </authorList>
    </citation>
    <scope>NUCLEOTIDE SEQUENCE</scope>
    <source>
        <strain evidence="3">DSM 42095</strain>
    </source>
</reference>
<organism evidence="3 4">
    <name type="scientific">Streptomyces daliensis</name>
    <dbReference type="NCBI Taxonomy" id="299421"/>
    <lineage>
        <taxon>Bacteria</taxon>
        <taxon>Bacillati</taxon>
        <taxon>Actinomycetota</taxon>
        <taxon>Actinomycetes</taxon>
        <taxon>Kitasatosporales</taxon>
        <taxon>Streptomycetaceae</taxon>
        <taxon>Streptomyces</taxon>
    </lineage>
</organism>
<feature type="region of interest" description="Disordered" evidence="1">
    <location>
        <begin position="184"/>
        <end position="291"/>
    </location>
</feature>